<comment type="caution">
    <text evidence="14">The sequence shown here is derived from an EMBL/GenBank/DDBJ whole genome shotgun (WGS) entry which is preliminary data.</text>
</comment>
<dbReference type="Pfam" id="PF00512">
    <property type="entry name" value="HisKA"/>
    <property type="match status" value="1"/>
</dbReference>
<reference evidence="14 15" key="1">
    <citation type="submission" date="2020-03" db="EMBL/GenBank/DDBJ databases">
        <title>Whole genome shotgun sequence of Phytohabitans houttuyneae NBRC 108639.</title>
        <authorList>
            <person name="Komaki H."/>
            <person name="Tamura T."/>
        </authorList>
    </citation>
    <scope>NUCLEOTIDE SEQUENCE [LARGE SCALE GENOMIC DNA]</scope>
    <source>
        <strain evidence="14 15">NBRC 108639</strain>
    </source>
</reference>
<keyword evidence="8 11" id="KW-1133">Transmembrane helix</keyword>
<dbReference type="Gene3D" id="6.10.340.10">
    <property type="match status" value="1"/>
</dbReference>
<dbReference type="Pfam" id="PF02518">
    <property type="entry name" value="HATPase_c"/>
    <property type="match status" value="1"/>
</dbReference>
<name>A0A6V8KP85_9ACTN</name>
<dbReference type="EMBL" id="BLPF01000003">
    <property type="protein sequence ID" value="GFJ84181.1"/>
    <property type="molecule type" value="Genomic_DNA"/>
</dbReference>
<keyword evidence="15" id="KW-1185">Reference proteome</keyword>
<reference evidence="14 15" key="2">
    <citation type="submission" date="2020-03" db="EMBL/GenBank/DDBJ databases">
        <authorList>
            <person name="Ichikawa N."/>
            <person name="Kimura A."/>
            <person name="Kitahashi Y."/>
            <person name="Uohara A."/>
        </authorList>
    </citation>
    <scope>NUCLEOTIDE SEQUENCE [LARGE SCALE GENOMIC DNA]</scope>
    <source>
        <strain evidence="14 15">NBRC 108639</strain>
    </source>
</reference>
<evidence type="ECO:0000259" key="13">
    <source>
        <dbReference type="PROSITE" id="PS50885"/>
    </source>
</evidence>
<dbReference type="SMART" id="SM00304">
    <property type="entry name" value="HAMP"/>
    <property type="match status" value="1"/>
</dbReference>
<dbReference type="GO" id="GO:0000155">
    <property type="term" value="F:phosphorelay sensor kinase activity"/>
    <property type="evidence" value="ECO:0007669"/>
    <property type="project" value="InterPro"/>
</dbReference>
<dbReference type="InterPro" id="IPR003660">
    <property type="entry name" value="HAMP_dom"/>
</dbReference>
<dbReference type="SMART" id="SM00388">
    <property type="entry name" value="HisKA"/>
    <property type="match status" value="1"/>
</dbReference>
<evidence type="ECO:0000256" key="10">
    <source>
        <dbReference type="SAM" id="MobiDB-lite"/>
    </source>
</evidence>
<dbReference type="CDD" id="cd00075">
    <property type="entry name" value="HATPase"/>
    <property type="match status" value="1"/>
</dbReference>
<dbReference type="InterPro" id="IPR003661">
    <property type="entry name" value="HisK_dim/P_dom"/>
</dbReference>
<feature type="region of interest" description="Disordered" evidence="10">
    <location>
        <begin position="307"/>
        <end position="327"/>
    </location>
</feature>
<evidence type="ECO:0000256" key="7">
    <source>
        <dbReference type="ARBA" id="ARBA00022777"/>
    </source>
</evidence>
<feature type="domain" description="HAMP" evidence="13">
    <location>
        <begin position="79"/>
        <end position="132"/>
    </location>
</feature>
<evidence type="ECO:0000256" key="6">
    <source>
        <dbReference type="ARBA" id="ARBA00022692"/>
    </source>
</evidence>
<comment type="catalytic activity">
    <reaction evidence="1">
        <text>ATP + protein L-histidine = ADP + protein N-phospho-L-histidine.</text>
        <dbReference type="EC" id="2.7.13.3"/>
    </reaction>
</comment>
<dbReference type="InterPro" id="IPR036890">
    <property type="entry name" value="HATPase_C_sf"/>
</dbReference>
<dbReference type="SUPFAM" id="SSF47384">
    <property type="entry name" value="Homodimeric domain of signal transducing histidine kinase"/>
    <property type="match status" value="1"/>
</dbReference>
<protein>
    <recommendedName>
        <fullName evidence="3">histidine kinase</fullName>
        <ecNumber evidence="3">2.7.13.3</ecNumber>
    </recommendedName>
</protein>
<comment type="subcellular location">
    <subcellularLocation>
        <location evidence="2">Cell membrane</location>
    </subcellularLocation>
</comment>
<dbReference type="InterPro" id="IPR050428">
    <property type="entry name" value="TCS_sensor_his_kinase"/>
</dbReference>
<dbReference type="SUPFAM" id="SSF158472">
    <property type="entry name" value="HAMP domain-like"/>
    <property type="match status" value="1"/>
</dbReference>
<dbReference type="SUPFAM" id="SSF55874">
    <property type="entry name" value="ATPase domain of HSP90 chaperone/DNA topoisomerase II/histidine kinase"/>
    <property type="match status" value="1"/>
</dbReference>
<gene>
    <name evidence="14" type="ORF">Phou_083610</name>
</gene>
<dbReference type="InterPro" id="IPR036097">
    <property type="entry name" value="HisK_dim/P_sf"/>
</dbReference>
<dbReference type="SMART" id="SM00387">
    <property type="entry name" value="HATPase_c"/>
    <property type="match status" value="1"/>
</dbReference>
<dbReference type="EC" id="2.7.13.3" evidence="3"/>
<evidence type="ECO:0000256" key="2">
    <source>
        <dbReference type="ARBA" id="ARBA00004236"/>
    </source>
</evidence>
<feature type="domain" description="Histidine kinase" evidence="12">
    <location>
        <begin position="140"/>
        <end position="368"/>
    </location>
</feature>
<dbReference type="AlphaFoldDB" id="A0A6V8KP85"/>
<keyword evidence="6 11" id="KW-0812">Transmembrane</keyword>
<dbReference type="Gene3D" id="1.10.287.130">
    <property type="match status" value="1"/>
</dbReference>
<evidence type="ECO:0000256" key="11">
    <source>
        <dbReference type="SAM" id="Phobius"/>
    </source>
</evidence>
<keyword evidence="9" id="KW-0902">Two-component regulatory system</keyword>
<evidence type="ECO:0000313" key="14">
    <source>
        <dbReference type="EMBL" id="GFJ84181.1"/>
    </source>
</evidence>
<feature type="transmembrane region" description="Helical" evidence="11">
    <location>
        <begin position="56"/>
        <end position="78"/>
    </location>
</feature>
<keyword evidence="4" id="KW-0597">Phosphoprotein</keyword>
<organism evidence="14 15">
    <name type="scientific">Phytohabitans houttuyneae</name>
    <dbReference type="NCBI Taxonomy" id="1076126"/>
    <lineage>
        <taxon>Bacteria</taxon>
        <taxon>Bacillati</taxon>
        <taxon>Actinomycetota</taxon>
        <taxon>Actinomycetes</taxon>
        <taxon>Micromonosporales</taxon>
        <taxon>Micromonosporaceae</taxon>
    </lineage>
</organism>
<dbReference type="Gene3D" id="3.30.565.10">
    <property type="entry name" value="Histidine kinase-like ATPase, C-terminal domain"/>
    <property type="match status" value="1"/>
</dbReference>
<accession>A0A6V8KP85</accession>
<dbReference type="Pfam" id="PF00672">
    <property type="entry name" value="HAMP"/>
    <property type="match status" value="1"/>
</dbReference>
<evidence type="ECO:0000256" key="4">
    <source>
        <dbReference type="ARBA" id="ARBA00022553"/>
    </source>
</evidence>
<keyword evidence="7" id="KW-0418">Kinase</keyword>
<dbReference type="Proteomes" id="UP000482800">
    <property type="component" value="Unassembled WGS sequence"/>
</dbReference>
<evidence type="ECO:0000256" key="1">
    <source>
        <dbReference type="ARBA" id="ARBA00000085"/>
    </source>
</evidence>
<dbReference type="PROSITE" id="PS50109">
    <property type="entry name" value="HIS_KIN"/>
    <property type="match status" value="1"/>
</dbReference>
<keyword evidence="5" id="KW-0808">Transferase</keyword>
<evidence type="ECO:0000256" key="3">
    <source>
        <dbReference type="ARBA" id="ARBA00012438"/>
    </source>
</evidence>
<evidence type="ECO:0000256" key="9">
    <source>
        <dbReference type="ARBA" id="ARBA00023012"/>
    </source>
</evidence>
<dbReference type="InterPro" id="IPR003594">
    <property type="entry name" value="HATPase_dom"/>
</dbReference>
<dbReference type="InterPro" id="IPR005467">
    <property type="entry name" value="His_kinase_dom"/>
</dbReference>
<dbReference type="GO" id="GO:0005886">
    <property type="term" value="C:plasma membrane"/>
    <property type="evidence" value="ECO:0007669"/>
    <property type="project" value="UniProtKB-SubCell"/>
</dbReference>
<evidence type="ECO:0000256" key="5">
    <source>
        <dbReference type="ARBA" id="ARBA00022679"/>
    </source>
</evidence>
<evidence type="ECO:0000259" key="12">
    <source>
        <dbReference type="PROSITE" id="PS50109"/>
    </source>
</evidence>
<dbReference type="PANTHER" id="PTHR45436:SF5">
    <property type="entry name" value="SENSOR HISTIDINE KINASE TRCS"/>
    <property type="match status" value="1"/>
</dbReference>
<feature type="compositionally biased region" description="Low complexity" evidence="10">
    <location>
        <begin position="312"/>
        <end position="326"/>
    </location>
</feature>
<evidence type="ECO:0000313" key="15">
    <source>
        <dbReference type="Proteomes" id="UP000482800"/>
    </source>
</evidence>
<evidence type="ECO:0000256" key="8">
    <source>
        <dbReference type="ARBA" id="ARBA00022989"/>
    </source>
</evidence>
<feature type="transmembrane region" description="Helical" evidence="11">
    <location>
        <begin position="12"/>
        <end position="31"/>
    </location>
</feature>
<dbReference type="PANTHER" id="PTHR45436">
    <property type="entry name" value="SENSOR HISTIDINE KINASE YKOH"/>
    <property type="match status" value="1"/>
</dbReference>
<keyword evidence="11" id="KW-0472">Membrane</keyword>
<proteinExistence type="predicted"/>
<sequence>MARRRSLRTQLMLLYTVPFLISGVLLLSLSFSQTGSSSPVGVGPAEEPSVEEGPDVALFVLLLAVMVVLAVVLGWLVAGRFLRPLRGIVATARDISATNLHRRLGDAGRGREFAELAATLDDLFARLEAAFESQRRFVANAAHELRTPLTAERTLLQVALADPDATAETLRAACQEVIALGAAQERLINALLTLASGEQGVERRERFDLAAVAGHAVAARRAEADRRGVRIDTAFAPAPAAGDPSLVESLVANLVDNAVRYNAPGGRVEVSTGGTGSGGLVRVWNTGPVVPPGEVERLFQPFQRLGRDRLTPGRPAGASAASTAAGRDGHGLGLAIVRAIAVAHGAALRVTARPEGGLDVEVAFPAGT</sequence>
<dbReference type="RefSeq" id="WP_173067622.1">
    <property type="nucleotide sequence ID" value="NZ_BAABGO010000013.1"/>
</dbReference>
<dbReference type="CDD" id="cd00082">
    <property type="entry name" value="HisKA"/>
    <property type="match status" value="1"/>
</dbReference>
<dbReference type="PROSITE" id="PS50885">
    <property type="entry name" value="HAMP"/>
    <property type="match status" value="1"/>
</dbReference>